<dbReference type="Pfam" id="PF01738">
    <property type="entry name" value="DLH"/>
    <property type="match status" value="1"/>
</dbReference>
<comment type="caution">
    <text evidence="2">The sequence shown here is derived from an EMBL/GenBank/DDBJ whole genome shotgun (WGS) entry which is preliminary data.</text>
</comment>
<name>A0AAE0WGS0_9PEZI</name>
<accession>A0AAE0WGS0</accession>
<dbReference type="SUPFAM" id="SSF53474">
    <property type="entry name" value="alpha/beta-Hydrolases"/>
    <property type="match status" value="1"/>
</dbReference>
<gene>
    <name evidence="2" type="ORF">LTR78_008850</name>
</gene>
<evidence type="ECO:0000313" key="3">
    <source>
        <dbReference type="Proteomes" id="UP001274830"/>
    </source>
</evidence>
<evidence type="ECO:0000259" key="1">
    <source>
        <dbReference type="Pfam" id="PF01738"/>
    </source>
</evidence>
<dbReference type="InterPro" id="IPR029058">
    <property type="entry name" value="AB_hydrolase_fold"/>
</dbReference>
<proteinExistence type="predicted"/>
<protein>
    <recommendedName>
        <fullName evidence="1">Dienelactone hydrolase domain-containing protein</fullName>
    </recommendedName>
</protein>
<dbReference type="PANTHER" id="PTHR17630:SF55">
    <property type="entry name" value="DIENELACTONE HYDROLASE FAMILY PROTEIN (AFU_ORTHOLOGUE AFUA_1G01900)"/>
    <property type="match status" value="1"/>
</dbReference>
<dbReference type="Proteomes" id="UP001274830">
    <property type="component" value="Unassembled WGS sequence"/>
</dbReference>
<dbReference type="InterPro" id="IPR002925">
    <property type="entry name" value="Dienelactn_hydro"/>
</dbReference>
<keyword evidence="3" id="KW-1185">Reference proteome</keyword>
<organism evidence="2 3">
    <name type="scientific">Recurvomyces mirabilis</name>
    <dbReference type="NCBI Taxonomy" id="574656"/>
    <lineage>
        <taxon>Eukaryota</taxon>
        <taxon>Fungi</taxon>
        <taxon>Dikarya</taxon>
        <taxon>Ascomycota</taxon>
        <taxon>Pezizomycotina</taxon>
        <taxon>Dothideomycetes</taxon>
        <taxon>Dothideomycetidae</taxon>
        <taxon>Mycosphaerellales</taxon>
        <taxon>Teratosphaeriaceae</taxon>
        <taxon>Recurvomyces</taxon>
    </lineage>
</organism>
<reference evidence="2" key="1">
    <citation type="submission" date="2023-07" db="EMBL/GenBank/DDBJ databases">
        <title>Black Yeasts Isolated from many extreme environments.</title>
        <authorList>
            <person name="Coleine C."/>
            <person name="Stajich J.E."/>
            <person name="Selbmann L."/>
        </authorList>
    </citation>
    <scope>NUCLEOTIDE SEQUENCE</scope>
    <source>
        <strain evidence="2">CCFEE 5485</strain>
    </source>
</reference>
<sequence>MSGECCKSGHGWLGKPKGTEQKLANNNAYITGSSNERAILLVPDIYGWTLNNSRLLADSYAEKLNAVVYVPDFYAGEIVHPDTLRDPERQKAFDMYEWAGRNSAEKRWPEVKACAEALKSKYAKVAAVGFCWGGWACLRLAADPSLIDAVSTAHPAMMEKGDFDNVKVPVQLIAPENDFTYTPEMKAYSLEALPKTGVQWEYVYFAGYNHGFASRGDLTTEKGVAGLERAKRSVINFFGEFL</sequence>
<dbReference type="Gene3D" id="3.40.50.1820">
    <property type="entry name" value="alpha/beta hydrolase"/>
    <property type="match status" value="1"/>
</dbReference>
<feature type="domain" description="Dienelactone hydrolase" evidence="1">
    <location>
        <begin position="28"/>
        <end position="241"/>
    </location>
</feature>
<dbReference type="AlphaFoldDB" id="A0AAE0WGS0"/>
<dbReference type="PANTHER" id="PTHR17630">
    <property type="entry name" value="DIENELACTONE HYDROLASE"/>
    <property type="match status" value="1"/>
</dbReference>
<dbReference type="GO" id="GO:0016787">
    <property type="term" value="F:hydrolase activity"/>
    <property type="evidence" value="ECO:0007669"/>
    <property type="project" value="InterPro"/>
</dbReference>
<evidence type="ECO:0000313" key="2">
    <source>
        <dbReference type="EMBL" id="KAK3671215.1"/>
    </source>
</evidence>
<dbReference type="EMBL" id="JAUTXT010000045">
    <property type="protein sequence ID" value="KAK3671215.1"/>
    <property type="molecule type" value="Genomic_DNA"/>
</dbReference>